<accession>A0A853JLU1</accession>
<feature type="transmembrane region" description="Helical" evidence="2">
    <location>
        <begin position="1135"/>
        <end position="1155"/>
    </location>
</feature>
<feature type="signal peptide" evidence="3">
    <location>
        <begin position="1"/>
        <end position="28"/>
    </location>
</feature>
<dbReference type="RefSeq" id="WP_180492993.1">
    <property type="nucleotide sequence ID" value="NZ_JACCKS010000004.1"/>
</dbReference>
<evidence type="ECO:0000256" key="3">
    <source>
        <dbReference type="SAM" id="SignalP"/>
    </source>
</evidence>
<protein>
    <recommendedName>
        <fullName evidence="6">GLUG domain-containing protein</fullName>
    </recommendedName>
</protein>
<keyword evidence="2" id="KW-1133">Transmembrane helix</keyword>
<evidence type="ECO:0000256" key="1">
    <source>
        <dbReference type="SAM" id="Coils"/>
    </source>
</evidence>
<keyword evidence="3" id="KW-0732">Signal</keyword>
<evidence type="ECO:0000313" key="4">
    <source>
        <dbReference type="EMBL" id="NZA37368.1"/>
    </source>
</evidence>
<dbReference type="EMBL" id="JACCKS010000004">
    <property type="protein sequence ID" value="NZA37368.1"/>
    <property type="molecule type" value="Genomic_DNA"/>
</dbReference>
<dbReference type="Gene3D" id="2.160.20.110">
    <property type="match status" value="1"/>
</dbReference>
<keyword evidence="2" id="KW-0472">Membrane</keyword>
<dbReference type="Proteomes" id="UP000586254">
    <property type="component" value="Unassembled WGS sequence"/>
</dbReference>
<proteinExistence type="predicted"/>
<feature type="coiled-coil region" evidence="1">
    <location>
        <begin position="91"/>
        <end position="118"/>
    </location>
</feature>
<keyword evidence="1" id="KW-0175">Coiled coil</keyword>
<keyword evidence="2" id="KW-0812">Transmembrane</keyword>
<evidence type="ECO:0000256" key="2">
    <source>
        <dbReference type="SAM" id="Phobius"/>
    </source>
</evidence>
<feature type="chain" id="PRO_5032513163" description="GLUG domain-containing protein" evidence="3">
    <location>
        <begin position="29"/>
        <end position="1167"/>
    </location>
</feature>
<organism evidence="4 5">
    <name type="scientific">Eubacterium callanderi</name>
    <dbReference type="NCBI Taxonomy" id="53442"/>
    <lineage>
        <taxon>Bacteria</taxon>
        <taxon>Bacillati</taxon>
        <taxon>Bacillota</taxon>
        <taxon>Clostridia</taxon>
        <taxon>Eubacteriales</taxon>
        <taxon>Eubacteriaceae</taxon>
        <taxon>Eubacterium</taxon>
    </lineage>
</organism>
<gene>
    <name evidence="4" type="ORF">H0N91_04235</name>
</gene>
<name>A0A853JLU1_9FIRM</name>
<evidence type="ECO:0008006" key="6">
    <source>
        <dbReference type="Google" id="ProtNLM"/>
    </source>
</evidence>
<sequence length="1167" mass="128240">MRHGKALKIFTLVFAAMWTPSAMSPVFAEPENNELTGGPVTDYIVTKIADESIEIIDGWVVSGLYYAADKTGVNFFSTMGDLLTFPSGKDTSQILKLCQEMKDELDALQEEMDAISDKLDVLVGGLEKLINENIWYNNRREYSEIMSKYESAYTDYTNYLDASQKYTKALEDGDAETMNSEMHKMNGYLVNFTENFDPTKTGDPISFKSDLRRLAMYACRYYPSYDRSKPNPVLSPTNSITLLDNAKRVTDQTVAFEHQQSDVLLQQMDECIQPFIYMSMVNHIWVEYNVSANVDTNTLDKLMTEQETIINETVQAINDISSQSKAYTDRLMRSYDAEIDLPLGYESSSVEHMKGKGLWPNLYHRPHDIVRSAYWTKPEMPAYQMKALGAAYPFVLLKEGNEFGYLTHDGLFKLDQEYVHHASGGKVDHFEYSTVSQDFLNLEHSADYNYIGITQASSLKNLLNTPAYRLSGQTSIVDYLVNYGGIKAEHLPQGVDYAVTYKWDSAANHTSIEGGVRVTGSWCCTYYYIDGLTGYRLDDSDSKINKRVKSMVASEEHFKENLRGISLLCFMMGNSSSRFTAKKESSKGISVQLSDKNGNFHNDYSIASQPVTLTVDCSGIGENERVESVELLNSKGKVLDTLLTADAFEYFKKKDNTVSFTFTAPYQNYSVRATTGKKPEETAPVMNGRGSIVKMDVQSGPKEIVPTDIYTFEDLKRVARAVAEEPETYAHANFTVMNDIDADGEEWVLPIGTAVNAYNGTFNGKGHSISGMKADGNGLQGLFGRVGPQGVVKNLRIFDTDIRSGTAYAGAVAAINEGRIEYCQAGAGHLLTDNADAPDLDDMNIHIESGTAAGGVAGKNSGVIINTSSAGRVSAQTAGGLAGENSGEIRNSFGTVIANIEGRLYTGGIAGNNEGTMRNVYFGGHASGGADGAIAGRNISETLDACYYDNSMDDASGEGNATAQSVPVSEMKTDTFKDQLNSRVTEGAYYWHRDDKINLGLPYINQNTYSSRILEDPATGISLTGEQIHAAAVLTITPIESSSPDYMSLLEKNSGLLGLYDISLTTPTGDVPFEGTLDLAFPFTDKETDKIGILHQSSENSEIYTAKMGSDGRYHIVTNHLSLFGIVSMPSGLCALLPAALLTALAAAFTVVYLIRRKKLDKQRKSL</sequence>
<comment type="caution">
    <text evidence="4">The sequence shown here is derived from an EMBL/GenBank/DDBJ whole genome shotgun (WGS) entry which is preliminary data.</text>
</comment>
<reference evidence="4 5" key="1">
    <citation type="submission" date="2020-07" db="EMBL/GenBank/DDBJ databases">
        <title>Organ Donor 1.</title>
        <authorList>
            <person name="Marsh A.J."/>
            <person name="Azcarate-Peril M.A."/>
        </authorList>
    </citation>
    <scope>NUCLEOTIDE SEQUENCE [LARGE SCALE GENOMIC DNA]</scope>
    <source>
        <strain evidence="4 5">AMC0717</strain>
    </source>
</reference>
<dbReference type="AlphaFoldDB" id="A0A853JLU1"/>
<evidence type="ECO:0000313" key="5">
    <source>
        <dbReference type="Proteomes" id="UP000586254"/>
    </source>
</evidence>